<comment type="similarity">
    <text evidence="1">Belongs to the PPR family. PCMP-H subfamily.</text>
</comment>
<dbReference type="Proteomes" id="UP000594638">
    <property type="component" value="Unassembled WGS sequence"/>
</dbReference>
<dbReference type="GO" id="GO:0009451">
    <property type="term" value="P:RNA modification"/>
    <property type="evidence" value="ECO:0007669"/>
    <property type="project" value="InterPro"/>
</dbReference>
<dbReference type="PANTHER" id="PTHR47926:SF370">
    <property type="entry name" value="DYW DOMAIN-CONTAINING PROTEIN"/>
    <property type="match status" value="1"/>
</dbReference>
<keyword evidence="6" id="KW-1185">Reference proteome</keyword>
<dbReference type="AlphaFoldDB" id="A0A8S0TJ61"/>
<comment type="caution">
    <text evidence="5">The sequence shown here is derived from an EMBL/GenBank/DDBJ whole genome shotgun (WGS) entry which is preliminary data.</text>
</comment>
<organism evidence="5 6">
    <name type="scientific">Olea europaea subsp. europaea</name>
    <dbReference type="NCBI Taxonomy" id="158383"/>
    <lineage>
        <taxon>Eukaryota</taxon>
        <taxon>Viridiplantae</taxon>
        <taxon>Streptophyta</taxon>
        <taxon>Embryophyta</taxon>
        <taxon>Tracheophyta</taxon>
        <taxon>Spermatophyta</taxon>
        <taxon>Magnoliopsida</taxon>
        <taxon>eudicotyledons</taxon>
        <taxon>Gunneridae</taxon>
        <taxon>Pentapetalae</taxon>
        <taxon>asterids</taxon>
        <taxon>lamiids</taxon>
        <taxon>Lamiales</taxon>
        <taxon>Oleaceae</taxon>
        <taxon>Oleeae</taxon>
        <taxon>Olea</taxon>
    </lineage>
</organism>
<feature type="repeat" description="PPR" evidence="3">
    <location>
        <begin position="384"/>
        <end position="418"/>
    </location>
</feature>
<dbReference type="Gramene" id="OE9A035766T2">
    <property type="protein sequence ID" value="OE9A035766C2"/>
    <property type="gene ID" value="OE9A035766"/>
</dbReference>
<dbReference type="PANTHER" id="PTHR47926">
    <property type="entry name" value="PENTATRICOPEPTIDE REPEAT-CONTAINING PROTEIN"/>
    <property type="match status" value="1"/>
</dbReference>
<dbReference type="GO" id="GO:0003729">
    <property type="term" value="F:mRNA binding"/>
    <property type="evidence" value="ECO:0007669"/>
    <property type="project" value="UniProtKB-ARBA"/>
</dbReference>
<evidence type="ECO:0000313" key="6">
    <source>
        <dbReference type="Proteomes" id="UP000594638"/>
    </source>
</evidence>
<dbReference type="Pfam" id="PF01535">
    <property type="entry name" value="PPR"/>
    <property type="match status" value="4"/>
</dbReference>
<evidence type="ECO:0000313" key="5">
    <source>
        <dbReference type="EMBL" id="CAA3005838.1"/>
    </source>
</evidence>
<dbReference type="Pfam" id="PF20431">
    <property type="entry name" value="E_motif"/>
    <property type="match status" value="1"/>
</dbReference>
<name>A0A8S0TJ61_OLEEU</name>
<feature type="repeat" description="PPR" evidence="3">
    <location>
        <begin position="119"/>
        <end position="153"/>
    </location>
</feature>
<evidence type="ECO:0000256" key="3">
    <source>
        <dbReference type="PROSITE-ProRule" id="PRU00708"/>
    </source>
</evidence>
<feature type="repeat" description="PPR" evidence="3">
    <location>
        <begin position="754"/>
        <end position="788"/>
    </location>
</feature>
<dbReference type="GO" id="GO:0008270">
    <property type="term" value="F:zinc ion binding"/>
    <property type="evidence" value="ECO:0007669"/>
    <property type="project" value="InterPro"/>
</dbReference>
<dbReference type="FunFam" id="1.25.40.10:FF:000780">
    <property type="entry name" value="Pentatricopeptide repeat-containing protein isoform A"/>
    <property type="match status" value="1"/>
</dbReference>
<dbReference type="Pfam" id="PF13041">
    <property type="entry name" value="PPR_2"/>
    <property type="match status" value="5"/>
</dbReference>
<gene>
    <name evidence="5" type="ORF">OLEA9_A035766</name>
</gene>
<dbReference type="Pfam" id="PF12854">
    <property type="entry name" value="PPR_1"/>
    <property type="match status" value="1"/>
</dbReference>
<dbReference type="FunFam" id="1.25.40.10:FF:000442">
    <property type="entry name" value="Pentatricopeptide repeat-containing protein At3g49710"/>
    <property type="match status" value="1"/>
</dbReference>
<sequence>MSCLYFNPVLMHTDVLSFPIMSYVRYPIIRFISTQQNFICQNNPLSQSSYVDLSQRYYEALKTSASQKSIFVTQKIHAQIVVSGLYSSTFLQNHLINSYSRIGLVSDSVKVFSETEFRNVFSWNTMINGLADSGLMKEAEKLLDEMPEKDSISWNSMMSGYFNNGKVRDTIKVFVSMIKDRRCIPDLFSFSCAMKACASLGYVKLAFQLHGLAVKFEFQKGKSISSSIIDMYIKSGELDYAERVFSRISGPNLFCWNSMIHGYSKFHGIQMALDLFNQMPERDVVSWNTMISVLSQHGIGKQTLSMFVQMCNQGFVPNSMTYASVLSACTSISDLSWGTHLHARVLRMVPNLDVYIGSGLIDMYAKCGWLEYAKRVFSDLKKPNEVSWTSLIGGVAQFGCGEEALEIFKKMRDVPMAPDEFTVATVIGVCSSLKDKSLGEQIHAYVIKIGVQSSVPVGNALVTMYAKCGNVPNANRAFEFMPVKDIISWTAIITAFSQDGNVKKARGHFDKMPERNVITWNSMLGTYIQNGFWEEGLKLYILMLRRRVKPDWITYATSLSGCSYLAVMKLGNQIMAQAEKDGFSSDGTVLNSVVTMYSRCGRIEDAQKVFDSIITKDVVTWNAMMSGYAQSGQGRKVIEIFEEMLKLGFTPDHISYVSVLSGCSYSGLVPEGHYYFNLMTKGHGISPTCEHYVCMVDLLARAGLLEQAINLIKEMQLEPTAAVWGALLGGCRIHGNTELAEIAVSNLINIDVADSGSYVLLANLYSDSGKLEGVLDMRKIMREKGIRKIPGCSWIEVDNRVHVFTVDDTGHPQIKDVYRMLEKIMEMVENTGKYSYEKDSARPRSCHSEKLAMAFGLMILPSWMPIYIMKNLRICQDCHLVMKLISFVTSRELIIRDANRFHHFKDGSCSCGDYW</sequence>
<dbReference type="Gene3D" id="1.25.40.10">
    <property type="entry name" value="Tetratricopeptide repeat domain"/>
    <property type="match status" value="6"/>
</dbReference>
<dbReference type="InterPro" id="IPR046848">
    <property type="entry name" value="E_motif"/>
</dbReference>
<dbReference type="NCBIfam" id="TIGR00756">
    <property type="entry name" value="PPR"/>
    <property type="match status" value="7"/>
</dbReference>
<dbReference type="EMBL" id="CACTIH010007251">
    <property type="protein sequence ID" value="CAA3005838.1"/>
    <property type="molecule type" value="Genomic_DNA"/>
</dbReference>
<dbReference type="InterPro" id="IPR032867">
    <property type="entry name" value="DYW_dom"/>
</dbReference>
<dbReference type="FunFam" id="1.25.40.10:FF:000073">
    <property type="entry name" value="Pentatricopeptide repeat-containing protein chloroplastic"/>
    <property type="match status" value="1"/>
</dbReference>
<feature type="repeat" description="PPR" evidence="3">
    <location>
        <begin position="252"/>
        <end position="282"/>
    </location>
</feature>
<feature type="domain" description="DYW" evidence="4">
    <location>
        <begin position="846"/>
        <end position="915"/>
    </location>
</feature>
<feature type="repeat" description="PPR" evidence="3">
    <location>
        <begin position="617"/>
        <end position="651"/>
    </location>
</feature>
<evidence type="ECO:0000256" key="1">
    <source>
        <dbReference type="ARBA" id="ARBA00006643"/>
    </source>
</evidence>
<evidence type="ECO:0000259" key="4">
    <source>
        <dbReference type="Pfam" id="PF14432"/>
    </source>
</evidence>
<dbReference type="Pfam" id="PF14432">
    <property type="entry name" value="DYW_deaminase"/>
    <property type="match status" value="1"/>
</dbReference>
<dbReference type="PROSITE" id="PS51375">
    <property type="entry name" value="PPR"/>
    <property type="match status" value="8"/>
</dbReference>
<protein>
    <submittedName>
        <fullName evidence="5">Pentatricopeptide repeat-containing At2g13600-like</fullName>
    </submittedName>
</protein>
<evidence type="ECO:0000256" key="2">
    <source>
        <dbReference type="ARBA" id="ARBA00022737"/>
    </source>
</evidence>
<reference evidence="5 6" key="1">
    <citation type="submission" date="2019-12" db="EMBL/GenBank/DDBJ databases">
        <authorList>
            <person name="Alioto T."/>
            <person name="Alioto T."/>
            <person name="Gomez Garrido J."/>
        </authorList>
    </citation>
    <scope>NUCLEOTIDE SEQUENCE [LARGE SCALE GENOMIC DNA]</scope>
</reference>
<proteinExistence type="inferred from homology"/>
<dbReference type="InterPro" id="IPR046960">
    <property type="entry name" value="PPR_At4g14850-like_plant"/>
</dbReference>
<keyword evidence="2" id="KW-0677">Repeat</keyword>
<dbReference type="Gramene" id="OE9A035766T1">
    <property type="protein sequence ID" value="OE9A035766C1"/>
    <property type="gene ID" value="OE9A035766"/>
</dbReference>
<accession>A0A8S0TJ61</accession>
<feature type="repeat" description="PPR" evidence="3">
    <location>
        <begin position="516"/>
        <end position="550"/>
    </location>
</feature>
<feature type="repeat" description="PPR" evidence="3">
    <location>
        <begin position="485"/>
        <end position="515"/>
    </location>
</feature>
<feature type="repeat" description="PPR" evidence="3">
    <location>
        <begin position="283"/>
        <end position="317"/>
    </location>
</feature>
<dbReference type="FunFam" id="1.25.40.10:FF:000690">
    <property type="entry name" value="Pentatricopeptide repeat-containing protein"/>
    <property type="match status" value="1"/>
</dbReference>
<dbReference type="InterPro" id="IPR011990">
    <property type="entry name" value="TPR-like_helical_dom_sf"/>
</dbReference>
<dbReference type="InterPro" id="IPR002885">
    <property type="entry name" value="PPR_rpt"/>
</dbReference>
<dbReference type="OrthoDB" id="185373at2759"/>